<organism evidence="1 2">
    <name type="scientific">Vermiconidia calcicola</name>
    <dbReference type="NCBI Taxonomy" id="1690605"/>
    <lineage>
        <taxon>Eukaryota</taxon>
        <taxon>Fungi</taxon>
        <taxon>Dikarya</taxon>
        <taxon>Ascomycota</taxon>
        <taxon>Pezizomycotina</taxon>
        <taxon>Dothideomycetes</taxon>
        <taxon>Dothideomycetidae</taxon>
        <taxon>Mycosphaerellales</taxon>
        <taxon>Extremaceae</taxon>
        <taxon>Vermiconidia</taxon>
    </lineage>
</organism>
<protein>
    <submittedName>
        <fullName evidence="1">Uncharacterized protein</fullName>
    </submittedName>
</protein>
<reference evidence="1" key="1">
    <citation type="submission" date="2023-07" db="EMBL/GenBank/DDBJ databases">
        <title>Black Yeasts Isolated from many extreme environments.</title>
        <authorList>
            <person name="Coleine C."/>
            <person name="Stajich J.E."/>
            <person name="Selbmann L."/>
        </authorList>
    </citation>
    <scope>NUCLEOTIDE SEQUENCE</scope>
    <source>
        <strain evidence="1">CCFEE 5714</strain>
    </source>
</reference>
<sequence>MRDRPQTIPALQTTGLSDIFEPTNFEVQRGMAIATMGIKALRAILRTTRRRPTAETASRVPTGFFDLPGELRNIIYTYAAAASEDRLVIWVNRPNGGKRSLAGSTPGTTANLALLHVSHQVCSEALPFVFGVAQVGLFARIQPRFWTRYWGVRGVRGVRGFRVVYRLGGIRSKINHFTTLLEPGLGFIKHLRVVGEGPLKFVVLTPSMLAEIKEATDDVSVKRWRLNRWPVWHVILSSLQGISTLLQHLPNATCVTLTVNEGNLPDLGFQQWLGDEFNSMWLYITREGNRSDINGVFTKLRDFRYEYNQQTFRFRVGSDGEWTYWYSGRNIRN</sequence>
<name>A0ACC3MFC5_9PEZI</name>
<evidence type="ECO:0000313" key="1">
    <source>
        <dbReference type="EMBL" id="KAK3686570.1"/>
    </source>
</evidence>
<evidence type="ECO:0000313" key="2">
    <source>
        <dbReference type="Proteomes" id="UP001281147"/>
    </source>
</evidence>
<comment type="caution">
    <text evidence="1">The sequence shown here is derived from an EMBL/GenBank/DDBJ whole genome shotgun (WGS) entry which is preliminary data.</text>
</comment>
<keyword evidence="2" id="KW-1185">Reference proteome</keyword>
<accession>A0ACC3MFC5</accession>
<proteinExistence type="predicted"/>
<dbReference type="Proteomes" id="UP001281147">
    <property type="component" value="Unassembled WGS sequence"/>
</dbReference>
<dbReference type="EMBL" id="JAUTXU010000312">
    <property type="protein sequence ID" value="KAK3686570.1"/>
    <property type="molecule type" value="Genomic_DNA"/>
</dbReference>
<gene>
    <name evidence="1" type="ORF">LTR37_019675</name>
</gene>